<keyword evidence="1" id="KW-0472">Membrane</keyword>
<keyword evidence="1" id="KW-0812">Transmembrane</keyword>
<keyword evidence="1" id="KW-1133">Transmembrane helix</keyword>
<evidence type="ECO:0000313" key="2">
    <source>
        <dbReference type="EMBL" id="QNP68305.1"/>
    </source>
</evidence>
<dbReference type="KEGG" id="sroi:IAG44_01670"/>
<feature type="transmembrane region" description="Helical" evidence="1">
    <location>
        <begin position="12"/>
        <end position="35"/>
    </location>
</feature>
<proteinExistence type="predicted"/>
<organism evidence="2 3">
    <name type="scientific">Streptomyces roseirectus</name>
    <dbReference type="NCBI Taxonomy" id="2768066"/>
    <lineage>
        <taxon>Bacteria</taxon>
        <taxon>Bacillati</taxon>
        <taxon>Actinomycetota</taxon>
        <taxon>Actinomycetes</taxon>
        <taxon>Kitasatosporales</taxon>
        <taxon>Streptomycetaceae</taxon>
        <taxon>Streptomyces</taxon>
    </lineage>
</organism>
<dbReference type="Proteomes" id="UP000516052">
    <property type="component" value="Chromosome"/>
</dbReference>
<sequence length="57" mass="6420">MHTSLTPEFWQHFAALLAVAIVVTVVLSAALDALVVRLRRHPARRAPHRMPRTPTHC</sequence>
<dbReference type="RefSeq" id="WP_187745347.1">
    <property type="nucleotide sequence ID" value="NZ_CP060828.1"/>
</dbReference>
<dbReference type="AlphaFoldDB" id="A0A7H0I689"/>
<name>A0A7H0I689_9ACTN</name>
<reference evidence="2 3" key="1">
    <citation type="submission" date="2020-08" db="EMBL/GenBank/DDBJ databases">
        <title>A novel species.</title>
        <authorList>
            <person name="Gao J."/>
        </authorList>
    </citation>
    <scope>NUCLEOTIDE SEQUENCE [LARGE SCALE GENOMIC DNA]</scope>
    <source>
        <strain evidence="2 3">CRXT-G-22</strain>
    </source>
</reference>
<dbReference type="EMBL" id="CP060828">
    <property type="protein sequence ID" value="QNP68305.1"/>
    <property type="molecule type" value="Genomic_DNA"/>
</dbReference>
<keyword evidence="3" id="KW-1185">Reference proteome</keyword>
<evidence type="ECO:0000256" key="1">
    <source>
        <dbReference type="SAM" id="Phobius"/>
    </source>
</evidence>
<accession>A0A7H0I689</accession>
<gene>
    <name evidence="2" type="ORF">IAG44_01670</name>
</gene>
<protein>
    <submittedName>
        <fullName evidence="2">Uncharacterized protein</fullName>
    </submittedName>
</protein>
<evidence type="ECO:0000313" key="3">
    <source>
        <dbReference type="Proteomes" id="UP000516052"/>
    </source>
</evidence>